<dbReference type="EMBL" id="VUOB01000011">
    <property type="protein sequence ID" value="KAA2264317.1"/>
    <property type="molecule type" value="Genomic_DNA"/>
</dbReference>
<proteinExistence type="predicted"/>
<evidence type="ECO:0000256" key="1">
    <source>
        <dbReference type="SAM" id="Phobius"/>
    </source>
</evidence>
<accession>A0A5B2XKM8</accession>
<keyword evidence="1" id="KW-0812">Transmembrane</keyword>
<evidence type="ECO:0000313" key="2">
    <source>
        <dbReference type="EMBL" id="KAA2264317.1"/>
    </source>
</evidence>
<name>A0A5B2XKM8_9PSEU</name>
<comment type="caution">
    <text evidence="2">The sequence shown here is derived from an EMBL/GenBank/DDBJ whole genome shotgun (WGS) entry which is preliminary data.</text>
</comment>
<reference evidence="2 3" key="2">
    <citation type="submission" date="2019-09" db="EMBL/GenBank/DDBJ databases">
        <authorList>
            <person name="Jin C."/>
        </authorList>
    </citation>
    <scope>NUCLEOTIDE SEQUENCE [LARGE SCALE GENOMIC DNA]</scope>
    <source>
        <strain evidence="2 3">AN110305</strain>
    </source>
</reference>
<keyword evidence="3" id="KW-1185">Reference proteome</keyword>
<protein>
    <submittedName>
        <fullName evidence="2">Uncharacterized protein</fullName>
    </submittedName>
</protein>
<keyword evidence="1" id="KW-1133">Transmembrane helix</keyword>
<reference evidence="2 3" key="1">
    <citation type="submission" date="2019-09" db="EMBL/GenBank/DDBJ databases">
        <title>Goodfellowia gen. nov., a new genus of the Pseudonocardineae related to Actinoalloteichus, containing Goodfellowia coeruleoviolacea gen. nov., comb. nov. gen. nov., comb. nov.</title>
        <authorList>
            <person name="Labeda D."/>
        </authorList>
    </citation>
    <scope>NUCLEOTIDE SEQUENCE [LARGE SCALE GENOMIC DNA]</scope>
    <source>
        <strain evidence="2 3">AN110305</strain>
    </source>
</reference>
<gene>
    <name evidence="2" type="ORF">F0L68_07815</name>
</gene>
<sequence>MRLVRLGEQPSVVGVDVRAALSTWGVGKAVLGGVALLGVQPPGCPRPLDAVIVLPRGVLVVVGVDLPDPAMRLEAPLTGGWAIDGWPLVRTDGAVNPATEALAAATTVANRLQAMRAEPLPVSTVIAVGPYVGKVVQPTVDLNRGVRVLHPEPTTLLAAARELATCERPCTVDQASRLLGVVMSEGSPPDTGQLLAEGFPDAVTTDLASASTMLIPRIGGKDGAERGAERKPRRPLPPLPHWAPYAAAGVFGLLVLLGIIVAATSGDTPSAAPPTTSARPTTVAMAGLTFAPEGAAKDTDCAGHSFGDARTWLTQHGCTGLQRAQYETSVNGRKVAVSVAEITVADAAAGAQLRAVLDTPGAGGVNDLVREGRTWPGGPANFDRAAYASSVQDNRIRVAQAVWADGQSTATDPALLNLAKQAQQLPLTQ</sequence>
<evidence type="ECO:0000313" key="3">
    <source>
        <dbReference type="Proteomes" id="UP000323454"/>
    </source>
</evidence>
<dbReference type="AlphaFoldDB" id="A0A5B2XKM8"/>
<organism evidence="2 3">
    <name type="scientific">Solihabitans fulvus</name>
    <dbReference type="NCBI Taxonomy" id="1892852"/>
    <lineage>
        <taxon>Bacteria</taxon>
        <taxon>Bacillati</taxon>
        <taxon>Actinomycetota</taxon>
        <taxon>Actinomycetes</taxon>
        <taxon>Pseudonocardiales</taxon>
        <taxon>Pseudonocardiaceae</taxon>
        <taxon>Solihabitans</taxon>
    </lineage>
</organism>
<dbReference type="Proteomes" id="UP000323454">
    <property type="component" value="Unassembled WGS sequence"/>
</dbReference>
<dbReference type="OrthoDB" id="3663113at2"/>
<keyword evidence="1" id="KW-0472">Membrane</keyword>
<feature type="transmembrane region" description="Helical" evidence="1">
    <location>
        <begin position="242"/>
        <end position="263"/>
    </location>
</feature>